<sequence>MSQSVLAAIVDEAAHGGDLETGGILLGHDRPRLNETHIVTAGGPGPLATRSARFFYAI</sequence>
<dbReference type="EMBL" id="BIMR01000090">
    <property type="protein sequence ID" value="GCE76345.1"/>
    <property type="molecule type" value="Genomic_DNA"/>
</dbReference>
<name>A0A402DQF4_9CELL</name>
<keyword evidence="2" id="KW-1185">Reference proteome</keyword>
<dbReference type="Proteomes" id="UP000289954">
    <property type="component" value="Unassembled WGS sequence"/>
</dbReference>
<organism evidence="1 2">
    <name type="scientific">Cellulomonas biazotea</name>
    <dbReference type="NCBI Taxonomy" id="1709"/>
    <lineage>
        <taxon>Bacteria</taxon>
        <taxon>Bacillati</taxon>
        <taxon>Actinomycetota</taxon>
        <taxon>Actinomycetes</taxon>
        <taxon>Micrococcales</taxon>
        <taxon>Cellulomonadaceae</taxon>
        <taxon>Cellulomonas</taxon>
    </lineage>
</organism>
<reference evidence="1 2" key="1">
    <citation type="submission" date="2019-01" db="EMBL/GenBank/DDBJ databases">
        <title>Draft genome sequence of Cellulomonas takizawaensis strain TKZ-21.</title>
        <authorList>
            <person name="Yamamura H."/>
            <person name="Hayashi T."/>
            <person name="Hamada M."/>
            <person name="Serisawa Y."/>
            <person name="Matsuyama K."/>
            <person name="Nakagawa Y."/>
            <person name="Otoguro M."/>
            <person name="Yanagida F."/>
            <person name="Hayakawa M."/>
        </authorList>
    </citation>
    <scope>NUCLEOTIDE SEQUENCE [LARGE SCALE GENOMIC DNA]</scope>
    <source>
        <strain evidence="1 2">NBRC12680</strain>
    </source>
</reference>
<accession>A0A402DQF4</accession>
<dbReference type="AlphaFoldDB" id="A0A402DQF4"/>
<evidence type="ECO:0000313" key="1">
    <source>
        <dbReference type="EMBL" id="GCE76345.1"/>
    </source>
</evidence>
<protein>
    <submittedName>
        <fullName evidence="1">Uncharacterized protein</fullName>
    </submittedName>
</protein>
<proteinExistence type="predicted"/>
<comment type="caution">
    <text evidence="1">The sequence shown here is derived from an EMBL/GenBank/DDBJ whole genome shotgun (WGS) entry which is preliminary data.</text>
</comment>
<gene>
    <name evidence="1" type="ORF">CBZ_14010</name>
</gene>
<evidence type="ECO:0000313" key="2">
    <source>
        <dbReference type="Proteomes" id="UP000289954"/>
    </source>
</evidence>